<feature type="compositionally biased region" description="Polar residues" evidence="5">
    <location>
        <begin position="433"/>
        <end position="442"/>
    </location>
</feature>
<dbReference type="PANTHER" id="PTHR36884">
    <property type="entry name" value="FIP1[III]-LIKE PROTEIN"/>
    <property type="match status" value="1"/>
</dbReference>
<evidence type="ECO:0000256" key="2">
    <source>
        <dbReference type="ARBA" id="ARBA00007459"/>
    </source>
</evidence>
<keyword evidence="8" id="KW-1185">Reference proteome</keyword>
<evidence type="ECO:0000259" key="6">
    <source>
        <dbReference type="Pfam" id="PF05182"/>
    </source>
</evidence>
<feature type="compositionally biased region" description="Polar residues" evidence="5">
    <location>
        <begin position="506"/>
        <end position="516"/>
    </location>
</feature>
<reference evidence="7 8" key="1">
    <citation type="journal article" date="2018" name="Proc. Natl. Acad. Sci. U.S.A.">
        <title>Draft genome sequence of Camellia sinensis var. sinensis provides insights into the evolution of the tea genome and tea quality.</title>
        <authorList>
            <person name="Wei C."/>
            <person name="Yang H."/>
            <person name="Wang S."/>
            <person name="Zhao J."/>
            <person name="Liu C."/>
            <person name="Gao L."/>
            <person name="Xia E."/>
            <person name="Lu Y."/>
            <person name="Tai Y."/>
            <person name="She G."/>
            <person name="Sun J."/>
            <person name="Cao H."/>
            <person name="Tong W."/>
            <person name="Gao Q."/>
            <person name="Li Y."/>
            <person name="Deng W."/>
            <person name="Jiang X."/>
            <person name="Wang W."/>
            <person name="Chen Q."/>
            <person name="Zhang S."/>
            <person name="Li H."/>
            <person name="Wu J."/>
            <person name="Wang P."/>
            <person name="Li P."/>
            <person name="Shi C."/>
            <person name="Zheng F."/>
            <person name="Jian J."/>
            <person name="Huang B."/>
            <person name="Shan D."/>
            <person name="Shi M."/>
            <person name="Fang C."/>
            <person name="Yue Y."/>
            <person name="Li F."/>
            <person name="Li D."/>
            <person name="Wei S."/>
            <person name="Han B."/>
            <person name="Jiang C."/>
            <person name="Yin Y."/>
            <person name="Xia T."/>
            <person name="Zhang Z."/>
            <person name="Bennetzen J.L."/>
            <person name="Zhao S."/>
            <person name="Wan X."/>
        </authorList>
    </citation>
    <scope>NUCLEOTIDE SEQUENCE [LARGE SCALE GENOMIC DNA]</scope>
    <source>
        <strain evidence="8">cv. Shuchazao</strain>
        <tissue evidence="7">Leaf</tissue>
    </source>
</reference>
<feature type="compositionally biased region" description="Basic and acidic residues" evidence="5">
    <location>
        <begin position="1306"/>
        <end position="1316"/>
    </location>
</feature>
<comment type="similarity">
    <text evidence="2">Belongs to the FIP1 family.</text>
</comment>
<dbReference type="EMBL" id="SDRB02003184">
    <property type="protein sequence ID" value="THG18267.1"/>
    <property type="molecule type" value="Genomic_DNA"/>
</dbReference>
<feature type="region of interest" description="Disordered" evidence="5">
    <location>
        <begin position="801"/>
        <end position="825"/>
    </location>
</feature>
<feature type="region of interest" description="Disordered" evidence="5">
    <location>
        <begin position="127"/>
        <end position="149"/>
    </location>
</feature>
<feature type="region of interest" description="Disordered" evidence="5">
    <location>
        <begin position="1306"/>
        <end position="1346"/>
    </location>
</feature>
<dbReference type="Pfam" id="PF05182">
    <property type="entry name" value="Fip1"/>
    <property type="match status" value="1"/>
</dbReference>
<comment type="caution">
    <text evidence="7">The sequence shown here is derived from an EMBL/GenBank/DDBJ whole genome shotgun (WGS) entry which is preliminary data.</text>
</comment>
<dbReference type="GO" id="GO:0005634">
    <property type="term" value="C:nucleus"/>
    <property type="evidence" value="ECO:0007669"/>
    <property type="project" value="UniProtKB-SubCell"/>
</dbReference>
<evidence type="ECO:0000256" key="5">
    <source>
        <dbReference type="SAM" id="MobiDB-lite"/>
    </source>
</evidence>
<feature type="compositionally biased region" description="Polar residues" evidence="5">
    <location>
        <begin position="533"/>
        <end position="544"/>
    </location>
</feature>
<evidence type="ECO:0000313" key="7">
    <source>
        <dbReference type="EMBL" id="THG18267.1"/>
    </source>
</evidence>
<keyword evidence="3" id="KW-0507">mRNA processing</keyword>
<sequence length="1346" mass="154327">MEDIDDDFGDLYADIEVQASKAVNDNSNFSRLYIEQDDNNTKCIDSVSKNVDVLIQDDDEAKRASSVGVDNGSDSEDDLNIVLNDVDGDGDGSVYPVARGVKGIDEVEVEEEEEEEDGGLEVLAEGDGLELSPNGRGMGSERGNGGKGSYQSQYLQYKYIRPHAASFPSNSKTNGSAVVAPYSSASVRGDWDDNKCNQRMASSSLVAQSGHNFSLPRYRTILDVNIDTFERKPWRHPRADITDFFNFGFDEESWKCYCNHLDQLRQQTSLLTRTSVHDFSKPKDAYEAGAEYETGSRETMPEKVAHIGQWGTVSPASKIAYRETKQLEVPKGRVIQVEDNILERQPSMDVRRLVDRDPDVVIQDSMEDSSGSGKVELTLKDGSAHEASENEDFGLDDDRVVHHFGSGSGDELSREFSEENVKRSGRHFPKRCSQVTNPSNPVSVDSDIHGSDQISDVNGHFHRKVTGSSSVGNAEAMETSNNTKEKVCRDTCNAAPYMGETESLLGEQTQSSSYSGSHCEASGDDASTDPERFQNNLKRQSPNSVTELKELATCDYYHPNDSKNHRGRTKSHDCKYYARNRSPIPQDLKHYNRRLNGVSELKSHHDYEYASPLSNTDRIYDSNYTAVGHSRHDKRHHGLDSFDREDFTYYKESKFSFNYYGERFSYNQVHAAYSKKPRRNRQSPGDETDRYLRRRWDEGEYFLEQRVSRADDEVIMGRDWHNYVRGPTFNTFICKEARRLDSNYSPYLNKERVTRCRRVDEFQFRKRIERDDFLFDHEYQDDFMQEKYGYYDKDRKYMNGKYERPLPSSRRGGKSSSRSERKYDSPSIDLDNSWAIPYKDEYWKYADHRSLSSHSYGEPHTSNRGKRLDTISPTNACDLRLTERHGRHMRQILKERGRGRGSDWFGSNHDACDTEGSINYPDGQVDFGRRRWQSDSLHWTEREYISRHEDDEFLAEEASFPFGGTSRHRRFYAKRKLLDDGEVEQCRIKLTNKGNNSKHIERSSNIISRGKHEKTALRCRDSDDLQLVVGERKVKFGETKIKILYHFACIYECSMYVEQAFFHFANAISLHGLWKVGMILLGIHGYSLTYWPVIQLRDCVLVTHAFLLFGISFHLSSVMMRGCKVFERILEKACNVTAFLEQGIMCMDLYLSVLFSLGMMKSQSSGRCSNARSMMHNVTHANMDRNIDKEQIVSTDYKESHTEKAGEADNTEGEINQKDEKWLDKFPVTQQNEALDIEEGQIITEVNENPVVEKLKFEDVAEISVAKKKTLRDENAAKQSKVGEGFDSPQILEVIAKMEKRRERFKEPITLKKETDSVPNPQVDPVVETTETKQQRPARKRRWGGS</sequence>
<feature type="compositionally biased region" description="Basic residues" evidence="5">
    <location>
        <begin position="1336"/>
        <end position="1346"/>
    </location>
</feature>
<name>A0A4V3WPZ3_CAMSN</name>
<dbReference type="InterPro" id="IPR007854">
    <property type="entry name" value="Fip1_dom"/>
</dbReference>
<comment type="subcellular location">
    <subcellularLocation>
        <location evidence="1">Nucleus</location>
    </subcellularLocation>
</comment>
<feature type="region of interest" description="Disordered" evidence="5">
    <location>
        <begin position="422"/>
        <end position="442"/>
    </location>
</feature>
<dbReference type="Proteomes" id="UP000306102">
    <property type="component" value="Unassembled WGS sequence"/>
</dbReference>
<accession>A0A4V3WPZ3</accession>
<feature type="domain" description="Pre-mRNA polyadenylation factor Fip1" evidence="6">
    <location>
        <begin position="223"/>
        <end position="265"/>
    </location>
</feature>
<evidence type="ECO:0000256" key="1">
    <source>
        <dbReference type="ARBA" id="ARBA00004123"/>
    </source>
</evidence>
<protein>
    <recommendedName>
        <fullName evidence="6">Pre-mRNA polyadenylation factor Fip1 domain-containing protein</fullName>
    </recommendedName>
</protein>
<feature type="region of interest" description="Disordered" evidence="5">
    <location>
        <begin position="505"/>
        <end position="544"/>
    </location>
</feature>
<dbReference type="STRING" id="542762.A0A4V3WPZ3"/>
<dbReference type="GO" id="GO:0006397">
    <property type="term" value="P:mRNA processing"/>
    <property type="evidence" value="ECO:0007669"/>
    <property type="project" value="UniProtKB-KW"/>
</dbReference>
<evidence type="ECO:0000256" key="3">
    <source>
        <dbReference type="ARBA" id="ARBA00022664"/>
    </source>
</evidence>
<dbReference type="PANTHER" id="PTHR36884:SF4">
    <property type="entry name" value="FIP1[III]-LIKE PROTEIN"/>
    <property type="match status" value="1"/>
</dbReference>
<dbReference type="InterPro" id="IPR044976">
    <property type="entry name" value="FIPS5/FIPS3-like"/>
</dbReference>
<proteinExistence type="inferred from homology"/>
<keyword evidence="4" id="KW-0539">Nucleus</keyword>
<organism evidence="7 8">
    <name type="scientific">Camellia sinensis var. sinensis</name>
    <name type="common">China tea</name>
    <dbReference type="NCBI Taxonomy" id="542762"/>
    <lineage>
        <taxon>Eukaryota</taxon>
        <taxon>Viridiplantae</taxon>
        <taxon>Streptophyta</taxon>
        <taxon>Embryophyta</taxon>
        <taxon>Tracheophyta</taxon>
        <taxon>Spermatophyta</taxon>
        <taxon>Magnoliopsida</taxon>
        <taxon>eudicotyledons</taxon>
        <taxon>Gunneridae</taxon>
        <taxon>Pentapetalae</taxon>
        <taxon>asterids</taxon>
        <taxon>Ericales</taxon>
        <taxon>Theaceae</taxon>
        <taxon>Camellia</taxon>
    </lineage>
</organism>
<evidence type="ECO:0000313" key="8">
    <source>
        <dbReference type="Proteomes" id="UP000306102"/>
    </source>
</evidence>
<gene>
    <name evidence="7" type="ORF">TEA_017211</name>
</gene>
<evidence type="ECO:0000256" key="4">
    <source>
        <dbReference type="ARBA" id="ARBA00023242"/>
    </source>
</evidence>
<feature type="compositionally biased region" description="Gly residues" evidence="5">
    <location>
        <begin position="136"/>
        <end position="148"/>
    </location>
</feature>